<dbReference type="PANTHER" id="PTHR46546:SF4">
    <property type="entry name" value="SHEWANELLA-LIKE PROTEIN PHOSPHATASE 1"/>
    <property type="match status" value="1"/>
</dbReference>
<keyword evidence="1" id="KW-1133">Transmembrane helix</keyword>
<dbReference type="GeneID" id="68105030"/>
<feature type="transmembrane region" description="Helical" evidence="1">
    <location>
        <begin position="296"/>
        <end position="316"/>
    </location>
</feature>
<accession>A0AA88GXE7</accession>
<dbReference type="GO" id="GO:0016787">
    <property type="term" value="F:hydrolase activity"/>
    <property type="evidence" value="ECO:0007669"/>
    <property type="project" value="InterPro"/>
</dbReference>
<keyword evidence="1" id="KW-0472">Membrane</keyword>
<dbReference type="RefSeq" id="XP_044554218.1">
    <property type="nucleotide sequence ID" value="XM_044688357.1"/>
</dbReference>
<gene>
    <name evidence="3" type="ORF">C9374_012576</name>
</gene>
<dbReference type="Proteomes" id="UP000816034">
    <property type="component" value="Unassembled WGS sequence"/>
</dbReference>
<sequence length="381" mass="43385">MGDVHGDYRVFSQLLHHLNLTTEIGGEIELKNDLLFIQTGDVLDRGPDGLKILKILMKAMDKYHERVDFLLGNHELMNLYGNFYYVHQDEYSSEYKNLLLDDQSPIRKFLLERNIVRLVDGVIYTHAGLVSFFIENDPTLMQNIQNPSMVVKLLNEKAVHLLKHGTRGFHTRSPKSLLGPKGPFWTRDLSDNEDCEALYAILDLLNANHMVVGHTIKDEVTILCHDKKRKKSLICIDTGMSSEYGGLPYAIKIVDGKTLYIYNSKTNETTMIDLETNEMFELLLQSHHTGSHDGTIRMIIMTCVVALLILACLFLATQKSKEAMDMSSQIGSTPSPSMISSPPTIQFKLDNEKKIQGSRKSIRYDFINPQHYENGHLRKTL</sequence>
<evidence type="ECO:0000313" key="4">
    <source>
        <dbReference type="Proteomes" id="UP000816034"/>
    </source>
</evidence>
<comment type="caution">
    <text evidence="3">The sequence shown here is derived from an EMBL/GenBank/DDBJ whole genome shotgun (WGS) entry which is preliminary data.</text>
</comment>
<keyword evidence="4" id="KW-1185">Reference proteome</keyword>
<evidence type="ECO:0000259" key="2">
    <source>
        <dbReference type="Pfam" id="PF00149"/>
    </source>
</evidence>
<dbReference type="SUPFAM" id="SSF56300">
    <property type="entry name" value="Metallo-dependent phosphatases"/>
    <property type="match status" value="1"/>
</dbReference>
<evidence type="ECO:0000256" key="1">
    <source>
        <dbReference type="SAM" id="Phobius"/>
    </source>
</evidence>
<proteinExistence type="predicted"/>
<dbReference type="EMBL" id="PYSW02000005">
    <property type="protein sequence ID" value="KAG2392324.1"/>
    <property type="molecule type" value="Genomic_DNA"/>
</dbReference>
<dbReference type="InterPro" id="IPR004843">
    <property type="entry name" value="Calcineurin-like_PHP"/>
</dbReference>
<dbReference type="Gene3D" id="3.60.21.10">
    <property type="match status" value="1"/>
</dbReference>
<feature type="domain" description="Calcineurin-like phosphoesterase" evidence="2">
    <location>
        <begin position="1"/>
        <end position="216"/>
    </location>
</feature>
<organism evidence="3 4">
    <name type="scientific">Naegleria lovaniensis</name>
    <name type="common">Amoeba</name>
    <dbReference type="NCBI Taxonomy" id="51637"/>
    <lineage>
        <taxon>Eukaryota</taxon>
        <taxon>Discoba</taxon>
        <taxon>Heterolobosea</taxon>
        <taxon>Tetramitia</taxon>
        <taxon>Eutetramitia</taxon>
        <taxon>Vahlkampfiidae</taxon>
        <taxon>Naegleria</taxon>
    </lineage>
</organism>
<evidence type="ECO:0000313" key="3">
    <source>
        <dbReference type="EMBL" id="KAG2392324.1"/>
    </source>
</evidence>
<dbReference type="Pfam" id="PF00149">
    <property type="entry name" value="Metallophos"/>
    <property type="match status" value="1"/>
</dbReference>
<name>A0AA88GXE7_NAELO</name>
<dbReference type="AlphaFoldDB" id="A0AA88GXE7"/>
<protein>
    <recommendedName>
        <fullName evidence="2">Calcineurin-like phosphoesterase domain-containing protein</fullName>
    </recommendedName>
</protein>
<keyword evidence="1" id="KW-0812">Transmembrane</keyword>
<reference evidence="3 4" key="1">
    <citation type="journal article" date="2018" name="BMC Genomics">
        <title>The genome of Naegleria lovaniensis, the basis for a comparative approach to unravel pathogenicity factors of the human pathogenic amoeba N. fowleri.</title>
        <authorList>
            <person name="Liechti N."/>
            <person name="Schurch N."/>
            <person name="Bruggmann R."/>
            <person name="Wittwer M."/>
        </authorList>
    </citation>
    <scope>NUCLEOTIDE SEQUENCE [LARGE SCALE GENOMIC DNA]</scope>
    <source>
        <strain evidence="3 4">ATCC 30569</strain>
    </source>
</reference>
<dbReference type="InterPro" id="IPR029052">
    <property type="entry name" value="Metallo-depent_PP-like"/>
</dbReference>
<dbReference type="PANTHER" id="PTHR46546">
    <property type="entry name" value="SHEWANELLA-LIKE PROTEIN PHOSPHATASE 1"/>
    <property type="match status" value="1"/>
</dbReference>